<accession>A0A6M4EFV7</accession>
<protein>
    <recommendedName>
        <fullName evidence="3">M4 protein</fullName>
    </recommendedName>
</protein>
<sequence length="459" mass="52354">MVGTQPRFLVKIHQKFYWAIRDDLIIHGGYKRSGLTSSFALVAMGPLGRPWAASFGFFFLAVVSLATPTPGEDDDIPVKIHRLTFVKGLVPDVTGGSSYYVCVYPSRKLFCTPTRWKDLSRFLNSETLNQVCSARTIYSVVPVEMLRIISLPLPPEIKSIVGGSIRSQYVSFPTFISLHPAKLPIWKSFANLKVSMKFRSSQWEVAFSVVSKTDYAITYWAEIPGFLIHESATINLINQPLLALYADLHVDMVMRLTDKFIYCQTYTLQQKNLTDPRTGKRPTSSVLIPSPHVKNCQIRRRNETHFVDTCSSAWDNYTSEAHNISRNSSSRGSNATQLVNITANPCTLPTLWDNWPCYTNYRSSPVPEIVIHENILLEGRAIYIIYHQIGLFDQPRLCVATFWMSKEETLLMQLDYPCEVSVEKKGKKFFIKSVVSMYHAISMVTFIWEYGIEIYDFLE</sequence>
<evidence type="ECO:0008006" key="3">
    <source>
        <dbReference type="Google" id="ProtNLM"/>
    </source>
</evidence>
<organism evidence="1">
    <name type="scientific">Murine herpesvirus</name>
    <dbReference type="NCBI Taxonomy" id="1431748"/>
    <lineage>
        <taxon>Viruses</taxon>
        <taxon>Duplodnaviria</taxon>
        <taxon>Heunggongvirae</taxon>
        <taxon>Peploviricota</taxon>
        <taxon>Herviviricetes</taxon>
        <taxon>Herpesvirales</taxon>
        <taxon>Orthoherpesviridae</taxon>
        <taxon>Betaherpesvirinae</taxon>
        <taxon>Muromegalovirus</taxon>
    </lineage>
</organism>
<gene>
    <name evidence="1" type="primary">GAMMAHV.M4</name>
    <name evidence="1" type="ORF">MuHV4gp04</name>
</gene>
<evidence type="ECO:0000313" key="1">
    <source>
        <dbReference type="EMBL" id="QJQ80199.1"/>
    </source>
</evidence>
<evidence type="ECO:0000313" key="2">
    <source>
        <dbReference type="EMBL" id="QJQ80271.1"/>
    </source>
</evidence>
<dbReference type="EMBL" id="MN913974">
    <property type="protein sequence ID" value="QJQ80271.1"/>
    <property type="molecule type" value="Genomic_DNA"/>
</dbReference>
<dbReference type="EMBL" id="MN913973">
    <property type="protein sequence ID" value="QJQ80199.1"/>
    <property type="molecule type" value="Genomic_DNA"/>
</dbReference>
<name>A0A6M4EFV7_9BETA</name>
<proteinExistence type="predicted"/>
<reference evidence="1" key="1">
    <citation type="submission" date="2020-01" db="EMBL/GenBank/DDBJ databases">
        <authorList>
            <person name="Rezuchova I."/>
            <person name="Hyblova M."/>
            <person name="Kudelova M."/>
            <person name="Bohmer M."/>
            <person name="Budis J."/>
            <person name="Szemes T."/>
        </authorList>
    </citation>
    <scope>NUCLEOTIDE SEQUENCE</scope>
    <source>
        <strain evidence="2">4556</strain>
        <strain evidence="1">72</strain>
    </source>
</reference>